<dbReference type="Proteomes" id="UP000630887">
    <property type="component" value="Unassembled WGS sequence"/>
</dbReference>
<dbReference type="RefSeq" id="WP_203698058.1">
    <property type="nucleotide sequence ID" value="NZ_BAAALC010000003.1"/>
</dbReference>
<reference evidence="1 2" key="1">
    <citation type="submission" date="2021-01" db="EMBL/GenBank/DDBJ databases">
        <title>Whole genome shotgun sequence of Catellatospora coxensis NBRC 107359.</title>
        <authorList>
            <person name="Komaki H."/>
            <person name="Tamura T."/>
        </authorList>
    </citation>
    <scope>NUCLEOTIDE SEQUENCE [LARGE SCALE GENOMIC DNA]</scope>
    <source>
        <strain evidence="1 2">NBRC 107359</strain>
    </source>
</reference>
<dbReference type="EMBL" id="BONI01000082">
    <property type="protein sequence ID" value="GIG10211.1"/>
    <property type="molecule type" value="Genomic_DNA"/>
</dbReference>
<sequence length="127" mass="12988">MAYATSADLAAYVDTVPDNADLLLDRATRDVNRALLTSVFDVEDAETAEALKVATCEQAAGQLAAGATDGIGGAAPTSFTLGKLTVNRGGGGSNPAAQAVKVNGLWQQAWLALQEAGLTGQEPWVGR</sequence>
<evidence type="ECO:0000313" key="1">
    <source>
        <dbReference type="EMBL" id="GIG10211.1"/>
    </source>
</evidence>
<proteinExistence type="predicted"/>
<evidence type="ECO:0008006" key="3">
    <source>
        <dbReference type="Google" id="ProtNLM"/>
    </source>
</evidence>
<evidence type="ECO:0000313" key="2">
    <source>
        <dbReference type="Proteomes" id="UP000630887"/>
    </source>
</evidence>
<name>A0A8J3PCP5_9ACTN</name>
<gene>
    <name evidence="1" type="ORF">Cco03nite_69110</name>
</gene>
<dbReference type="AlphaFoldDB" id="A0A8J3PCP5"/>
<keyword evidence="2" id="KW-1185">Reference proteome</keyword>
<protein>
    <recommendedName>
        <fullName evidence="3">Head-to-tail adaptor</fullName>
    </recommendedName>
</protein>
<organism evidence="1 2">
    <name type="scientific">Catellatospora coxensis</name>
    <dbReference type="NCBI Taxonomy" id="310354"/>
    <lineage>
        <taxon>Bacteria</taxon>
        <taxon>Bacillati</taxon>
        <taxon>Actinomycetota</taxon>
        <taxon>Actinomycetes</taxon>
        <taxon>Micromonosporales</taxon>
        <taxon>Micromonosporaceae</taxon>
        <taxon>Catellatospora</taxon>
    </lineage>
</organism>
<accession>A0A8J3PCP5</accession>
<comment type="caution">
    <text evidence="1">The sequence shown here is derived from an EMBL/GenBank/DDBJ whole genome shotgun (WGS) entry which is preliminary data.</text>
</comment>